<organism evidence="2">
    <name type="scientific">Physcomitrium patens</name>
    <name type="common">Spreading-leaved earth moss</name>
    <name type="synonym">Physcomitrella patens</name>
    <dbReference type="NCBI Taxonomy" id="3218"/>
    <lineage>
        <taxon>Eukaryota</taxon>
        <taxon>Viridiplantae</taxon>
        <taxon>Streptophyta</taxon>
        <taxon>Embryophyta</taxon>
        <taxon>Bryophyta</taxon>
        <taxon>Bryophytina</taxon>
        <taxon>Bryopsida</taxon>
        <taxon>Funariidae</taxon>
        <taxon>Funariales</taxon>
        <taxon>Funariaceae</taxon>
        <taxon>Physcomitrium</taxon>
    </lineage>
</organism>
<gene>
    <name evidence="3" type="primary">LOC112292658</name>
    <name evidence="2" type="ORF">PHYPA_019465</name>
</gene>
<feature type="region of interest" description="Disordered" evidence="1">
    <location>
        <begin position="1"/>
        <end position="24"/>
    </location>
</feature>
<dbReference type="EnsemblPlants" id="Pp3c15_7580V3.2">
    <property type="protein sequence ID" value="Pp3c15_7580V3.2"/>
    <property type="gene ID" value="Pp3c15_7580"/>
</dbReference>
<evidence type="ECO:0000313" key="4">
    <source>
        <dbReference type="Proteomes" id="UP000006727"/>
    </source>
</evidence>
<dbReference type="Proteomes" id="UP000006727">
    <property type="component" value="Chromosome 15"/>
</dbReference>
<accession>A9T9K0</accession>
<dbReference type="GeneID" id="112292658"/>
<reference evidence="2 4" key="1">
    <citation type="journal article" date="2008" name="Science">
        <title>The Physcomitrella genome reveals evolutionary insights into the conquest of land by plants.</title>
        <authorList>
            <person name="Rensing S."/>
            <person name="Lang D."/>
            <person name="Zimmer A."/>
            <person name="Terry A."/>
            <person name="Salamov A."/>
            <person name="Shapiro H."/>
            <person name="Nishiyama T."/>
            <person name="Perroud P.-F."/>
            <person name="Lindquist E."/>
            <person name="Kamisugi Y."/>
            <person name="Tanahashi T."/>
            <person name="Sakakibara K."/>
            <person name="Fujita T."/>
            <person name="Oishi K."/>
            <person name="Shin-I T."/>
            <person name="Kuroki Y."/>
            <person name="Toyoda A."/>
            <person name="Suzuki Y."/>
            <person name="Hashimoto A."/>
            <person name="Yamaguchi K."/>
            <person name="Sugano A."/>
            <person name="Kohara Y."/>
            <person name="Fujiyama A."/>
            <person name="Anterola A."/>
            <person name="Aoki S."/>
            <person name="Ashton N."/>
            <person name="Barbazuk W.B."/>
            <person name="Barker E."/>
            <person name="Bennetzen J."/>
            <person name="Bezanilla M."/>
            <person name="Blankenship R."/>
            <person name="Cho S.H."/>
            <person name="Dutcher S."/>
            <person name="Estelle M."/>
            <person name="Fawcett J.A."/>
            <person name="Gundlach H."/>
            <person name="Hanada K."/>
            <person name="Heyl A."/>
            <person name="Hicks K.A."/>
            <person name="Hugh J."/>
            <person name="Lohr M."/>
            <person name="Mayer K."/>
            <person name="Melkozernov A."/>
            <person name="Murata T."/>
            <person name="Nelson D."/>
            <person name="Pils B."/>
            <person name="Prigge M."/>
            <person name="Reiss B."/>
            <person name="Renner T."/>
            <person name="Rombauts S."/>
            <person name="Rushton P."/>
            <person name="Sanderfoot A."/>
            <person name="Schween G."/>
            <person name="Shiu S.-H."/>
            <person name="Stueber K."/>
            <person name="Theodoulou F.L."/>
            <person name="Tu H."/>
            <person name="Van de Peer Y."/>
            <person name="Verrier P.J."/>
            <person name="Waters E."/>
            <person name="Wood A."/>
            <person name="Yang L."/>
            <person name="Cove D."/>
            <person name="Cuming A."/>
            <person name="Hasebe M."/>
            <person name="Lucas S."/>
            <person name="Mishler D.B."/>
            <person name="Reski R."/>
            <person name="Grigoriev I."/>
            <person name="Quatrano R.S."/>
            <person name="Boore J.L."/>
        </authorList>
    </citation>
    <scope>NUCLEOTIDE SEQUENCE [LARGE SCALE GENOMIC DNA]</scope>
    <source>
        <strain evidence="3 4">cv. Gransden 2004</strain>
    </source>
</reference>
<proteinExistence type="predicted"/>
<dbReference type="HOGENOM" id="CLU_1931094_0_0_1"/>
<protein>
    <submittedName>
        <fullName evidence="2 3">Uncharacterized protein</fullName>
    </submittedName>
</protein>
<name>A9T9K0_PHYPA</name>
<dbReference type="OrthoDB" id="10469481at2759"/>
<evidence type="ECO:0000313" key="2">
    <source>
        <dbReference type="EMBL" id="PNR39187.1"/>
    </source>
</evidence>
<dbReference type="AlphaFoldDB" id="A9T9K0"/>
<dbReference type="PaxDb" id="3218-PP1S189_56V6.1"/>
<dbReference type="Gramene" id="Pp3c15_7580V3.2">
    <property type="protein sequence ID" value="Pp3c15_7580V3.2"/>
    <property type="gene ID" value="Pp3c15_7580"/>
</dbReference>
<dbReference type="EMBL" id="ABEU02000015">
    <property type="protein sequence ID" value="PNR39187.1"/>
    <property type="molecule type" value="Genomic_DNA"/>
</dbReference>
<keyword evidence="4" id="KW-1185">Reference proteome</keyword>
<dbReference type="Gramene" id="Pp3c15_7580V3.1">
    <property type="protein sequence ID" value="Pp3c15_7580V3.1"/>
    <property type="gene ID" value="Pp3c15_7580"/>
</dbReference>
<reference evidence="3" key="3">
    <citation type="submission" date="2020-12" db="UniProtKB">
        <authorList>
            <consortium name="EnsemblPlants"/>
        </authorList>
    </citation>
    <scope>IDENTIFICATION</scope>
</reference>
<evidence type="ECO:0000313" key="3">
    <source>
        <dbReference type="EnsemblPlants" id="Pp3c15_7580V3.1"/>
    </source>
</evidence>
<reference evidence="2 4" key="2">
    <citation type="journal article" date="2018" name="Plant J.">
        <title>The Physcomitrella patens chromosome-scale assembly reveals moss genome structure and evolution.</title>
        <authorList>
            <person name="Lang D."/>
            <person name="Ullrich K.K."/>
            <person name="Murat F."/>
            <person name="Fuchs J."/>
            <person name="Jenkins J."/>
            <person name="Haas F.B."/>
            <person name="Piednoel M."/>
            <person name="Gundlach H."/>
            <person name="Van Bel M."/>
            <person name="Meyberg R."/>
            <person name="Vives C."/>
            <person name="Morata J."/>
            <person name="Symeonidi A."/>
            <person name="Hiss M."/>
            <person name="Muchero W."/>
            <person name="Kamisugi Y."/>
            <person name="Saleh O."/>
            <person name="Blanc G."/>
            <person name="Decker E.L."/>
            <person name="van Gessel N."/>
            <person name="Grimwood J."/>
            <person name="Hayes R.D."/>
            <person name="Graham S.W."/>
            <person name="Gunter L.E."/>
            <person name="McDaniel S.F."/>
            <person name="Hoernstein S.N.W."/>
            <person name="Larsson A."/>
            <person name="Li F.W."/>
            <person name="Perroud P.F."/>
            <person name="Phillips J."/>
            <person name="Ranjan P."/>
            <person name="Rokshar D.S."/>
            <person name="Rothfels C.J."/>
            <person name="Schneider L."/>
            <person name="Shu S."/>
            <person name="Stevenson D.W."/>
            <person name="Thummler F."/>
            <person name="Tillich M."/>
            <person name="Villarreal Aguilar J.C."/>
            <person name="Widiez T."/>
            <person name="Wong G.K."/>
            <person name="Wymore A."/>
            <person name="Zhang Y."/>
            <person name="Zimmer A.D."/>
            <person name="Quatrano R.S."/>
            <person name="Mayer K.F.X."/>
            <person name="Goodstein D."/>
            <person name="Casacuberta J.M."/>
            <person name="Vandepoele K."/>
            <person name="Reski R."/>
            <person name="Cuming A.C."/>
            <person name="Tuskan G.A."/>
            <person name="Maumus F."/>
            <person name="Salse J."/>
            <person name="Schmutz J."/>
            <person name="Rensing S.A."/>
        </authorList>
    </citation>
    <scope>NUCLEOTIDE SEQUENCE [LARGE SCALE GENOMIC DNA]</scope>
    <source>
        <strain evidence="3 4">cv. Gransden 2004</strain>
    </source>
</reference>
<dbReference type="EnsemblPlants" id="Pp3c15_7580V3.1">
    <property type="protein sequence ID" value="Pp3c15_7580V3.1"/>
    <property type="gene ID" value="Pp3c15_7580"/>
</dbReference>
<dbReference type="RefSeq" id="XP_024397137.1">
    <property type="nucleotide sequence ID" value="XM_024541369.2"/>
</dbReference>
<evidence type="ECO:0000256" key="1">
    <source>
        <dbReference type="SAM" id="MobiDB-lite"/>
    </source>
</evidence>
<sequence length="131" mass="15050">MEQDLTPGFAQKHRMGMNPDNLRRRDSKSRELLGPFFGQVAVASARNVLITGVENLQNVDKMLADRVAQFRERRKHLELLRNENERQTVLQLLDQQAQEASSANFSLQSEDLTVDANYANQSEELQHLKDE</sequence>